<evidence type="ECO:0000313" key="3">
    <source>
        <dbReference type="Proteomes" id="UP000023152"/>
    </source>
</evidence>
<dbReference type="EMBL" id="ASPP01024272">
    <property type="protein sequence ID" value="ETO09190.1"/>
    <property type="molecule type" value="Genomic_DNA"/>
</dbReference>
<keyword evidence="1" id="KW-1133">Transmembrane helix</keyword>
<keyword evidence="1" id="KW-0812">Transmembrane</keyword>
<gene>
    <name evidence="2" type="ORF">RFI_28197</name>
</gene>
<organism evidence="2 3">
    <name type="scientific">Reticulomyxa filosa</name>
    <dbReference type="NCBI Taxonomy" id="46433"/>
    <lineage>
        <taxon>Eukaryota</taxon>
        <taxon>Sar</taxon>
        <taxon>Rhizaria</taxon>
        <taxon>Retaria</taxon>
        <taxon>Foraminifera</taxon>
        <taxon>Monothalamids</taxon>
        <taxon>Reticulomyxidae</taxon>
        <taxon>Reticulomyxa</taxon>
    </lineage>
</organism>
<feature type="transmembrane region" description="Helical" evidence="1">
    <location>
        <begin position="265"/>
        <end position="283"/>
    </location>
</feature>
<protein>
    <submittedName>
        <fullName evidence="2">Uncharacterized protein</fullName>
    </submittedName>
</protein>
<comment type="caution">
    <text evidence="2">The sequence shown here is derived from an EMBL/GenBank/DDBJ whole genome shotgun (WGS) entry which is preliminary data.</text>
</comment>
<accession>X6M835</accession>
<dbReference type="AlphaFoldDB" id="X6M835"/>
<dbReference type="Proteomes" id="UP000023152">
    <property type="component" value="Unassembled WGS sequence"/>
</dbReference>
<keyword evidence="1" id="KW-0472">Membrane</keyword>
<proteinExistence type="predicted"/>
<name>X6M835_RETFI</name>
<evidence type="ECO:0000313" key="2">
    <source>
        <dbReference type="EMBL" id="ETO09190.1"/>
    </source>
</evidence>
<reference evidence="2 3" key="1">
    <citation type="journal article" date="2013" name="Curr. Biol.">
        <title>The Genome of the Foraminiferan Reticulomyxa filosa.</title>
        <authorList>
            <person name="Glockner G."/>
            <person name="Hulsmann N."/>
            <person name="Schleicher M."/>
            <person name="Noegel A.A."/>
            <person name="Eichinger L."/>
            <person name="Gallinger C."/>
            <person name="Pawlowski J."/>
            <person name="Sierra R."/>
            <person name="Euteneuer U."/>
            <person name="Pillet L."/>
            <person name="Moustafa A."/>
            <person name="Platzer M."/>
            <person name="Groth M."/>
            <person name="Szafranski K."/>
            <person name="Schliwa M."/>
        </authorList>
    </citation>
    <scope>NUCLEOTIDE SEQUENCE [LARGE SCALE GENOMIC DNA]</scope>
</reference>
<keyword evidence="3" id="KW-1185">Reference proteome</keyword>
<evidence type="ECO:0000256" key="1">
    <source>
        <dbReference type="SAM" id="Phobius"/>
    </source>
</evidence>
<feature type="transmembrane region" description="Helical" evidence="1">
    <location>
        <begin position="171"/>
        <end position="189"/>
    </location>
</feature>
<dbReference type="OrthoDB" id="340166at2759"/>
<sequence>METRNKDYKYAPLNAEACILNYALPADSNGFVSFEIVRDNLHKKTYLLALCEHNYCASSSDVKSTEKGHGRVVLFELQKNYFVLTTDNGPVKMCQYPFVMDFHMPQEIFFSGFNGLSLLYTGFLNQYNLAVVSKKDSALYIGAIDFDGLDLKFFTGGTVYLLPRNDVDCKVIFIFDSLLLLSQAIFFFFSSSFDDHRFPIVLCEMPSGWMIQPLLQSVGKSIRMEKILIIVGPKIKVCTFSKWNNKNLTIYDNAKKKIIILRNDNIHMCEIFSCFVLCVTFFLKNGLFSSI</sequence>